<dbReference type="InterPro" id="IPR021196">
    <property type="entry name" value="PdxT/SNO_CS"/>
</dbReference>
<dbReference type="GO" id="GO:0036381">
    <property type="term" value="F:pyridoxal 5'-phosphate synthase (glutamine hydrolysing) activity"/>
    <property type="evidence" value="ECO:0007669"/>
    <property type="project" value="UniProtKB-UniRule"/>
</dbReference>
<feature type="binding site" evidence="10 12">
    <location>
        <begin position="134"/>
        <end position="135"/>
    </location>
    <ligand>
        <name>L-glutamine</name>
        <dbReference type="ChEBI" id="CHEBI:58359"/>
    </ligand>
</feature>
<dbReference type="GO" id="GO:0005829">
    <property type="term" value="C:cytosol"/>
    <property type="evidence" value="ECO:0007669"/>
    <property type="project" value="TreeGrafter"/>
</dbReference>
<evidence type="ECO:0000256" key="7">
    <source>
        <dbReference type="ARBA" id="ARBA00049534"/>
    </source>
</evidence>
<dbReference type="RefSeq" id="WP_008411992.1">
    <property type="nucleotide sequence ID" value="NZ_CAOS01000011.1"/>
</dbReference>
<evidence type="ECO:0000256" key="2">
    <source>
        <dbReference type="ARBA" id="ARBA00022801"/>
    </source>
</evidence>
<evidence type="ECO:0000256" key="12">
    <source>
        <dbReference type="PIRSR" id="PIRSR005639-2"/>
    </source>
</evidence>
<dbReference type="SUPFAM" id="SSF52317">
    <property type="entry name" value="Class I glutamine amidotransferase-like"/>
    <property type="match status" value="1"/>
</dbReference>
<dbReference type="CDD" id="cd01749">
    <property type="entry name" value="GATase1_PB"/>
    <property type="match status" value="1"/>
</dbReference>
<gene>
    <name evidence="10 13" type="primary">pdxT</name>
    <name evidence="13" type="ORF">DESHY_40068</name>
</gene>
<dbReference type="PROSITE" id="PS51130">
    <property type="entry name" value="PDXT_SNO_2"/>
    <property type="match status" value="1"/>
</dbReference>
<feature type="active site" description="Nucleophile" evidence="10 11">
    <location>
        <position position="78"/>
    </location>
</feature>
<dbReference type="EC" id="4.3.3.6" evidence="10"/>
<dbReference type="InterPro" id="IPR002161">
    <property type="entry name" value="PdxT/SNO"/>
</dbReference>
<dbReference type="FunFam" id="3.40.50.880:FF:000010">
    <property type="entry name" value="uncharacterized protein LOC100176842 isoform X2"/>
    <property type="match status" value="1"/>
</dbReference>
<dbReference type="EC" id="3.5.1.2" evidence="10"/>
<dbReference type="eggNOG" id="COG0311">
    <property type="taxonomic scope" value="Bacteria"/>
</dbReference>
<dbReference type="InterPro" id="IPR029062">
    <property type="entry name" value="Class_I_gatase-like"/>
</dbReference>
<accession>K8EA93</accession>
<evidence type="ECO:0000256" key="11">
    <source>
        <dbReference type="PIRSR" id="PIRSR005639-1"/>
    </source>
</evidence>
<evidence type="ECO:0000256" key="4">
    <source>
        <dbReference type="ARBA" id="ARBA00022962"/>
    </source>
</evidence>
<sequence>MVIGVLALQGAFIEHQKALAACGVASRQVRKPEQLAGIQGLIIPGGESTTMGKLMHRFALFEPLQELGRQGLPIFGTCAGLIMLAKEIAGSNQPRLGLLDIEVERNAFGRQVESFETGLEVPELGQQPLRAVFIRAPYIKRVADNVQVMATYQDKIVLARQHNCLVAAFHPELTDDLRLHRYFLNMIK</sequence>
<comment type="subunit">
    <text evidence="9 10">In the presence of PdxS, forms a dodecamer of heterodimers. Only shows activity in the heterodimer.</text>
</comment>
<evidence type="ECO:0000256" key="8">
    <source>
        <dbReference type="ARBA" id="ARBA00054599"/>
    </source>
</evidence>
<dbReference type="Pfam" id="PF01174">
    <property type="entry name" value="SNO"/>
    <property type="match status" value="1"/>
</dbReference>
<evidence type="ECO:0000313" key="14">
    <source>
        <dbReference type="Proteomes" id="UP000009315"/>
    </source>
</evidence>
<evidence type="ECO:0000256" key="5">
    <source>
        <dbReference type="ARBA" id="ARBA00023239"/>
    </source>
</evidence>
<dbReference type="GO" id="GO:1903600">
    <property type="term" value="C:glutaminase complex"/>
    <property type="evidence" value="ECO:0007669"/>
    <property type="project" value="TreeGrafter"/>
</dbReference>
<reference evidence="13 14" key="1">
    <citation type="journal article" date="2013" name="Genome Announc.">
        <title>Genome Sequence of the Sulfate-Reducing Bacterium Desulfotomaculum hydrothermale Lam5(T).</title>
        <authorList>
            <person name="Amin O."/>
            <person name="Fardeau M.L."/>
            <person name="Valette O."/>
            <person name="Hirschler-Rea A."/>
            <person name="Barbe V."/>
            <person name="Medigue C."/>
            <person name="Vacherie B."/>
            <person name="Ollivier B."/>
            <person name="Bertin P.N."/>
            <person name="Dolla A."/>
        </authorList>
    </citation>
    <scope>NUCLEOTIDE SEQUENCE [LARGE SCALE GENOMIC DNA]</scope>
    <source>
        <strain evidence="14">Lam5 / DSM 18033</strain>
    </source>
</reference>
<dbReference type="AlphaFoldDB" id="K8EA93"/>
<keyword evidence="13" id="KW-0808">Transferase</keyword>
<evidence type="ECO:0000313" key="13">
    <source>
        <dbReference type="EMBL" id="CCO08518.1"/>
    </source>
</evidence>
<dbReference type="PIRSF" id="PIRSF005639">
    <property type="entry name" value="Glut_amidoT_SNO"/>
    <property type="match status" value="1"/>
</dbReference>
<organism evidence="13 14">
    <name type="scientific">Desulforamulus hydrothermalis Lam5 = DSM 18033</name>
    <dbReference type="NCBI Taxonomy" id="1121428"/>
    <lineage>
        <taxon>Bacteria</taxon>
        <taxon>Bacillati</taxon>
        <taxon>Bacillota</taxon>
        <taxon>Clostridia</taxon>
        <taxon>Eubacteriales</taxon>
        <taxon>Peptococcaceae</taxon>
        <taxon>Desulforamulus</taxon>
    </lineage>
</organism>
<comment type="caution">
    <text evidence="13">The sequence shown here is derived from an EMBL/GenBank/DDBJ whole genome shotgun (WGS) entry which is preliminary data.</text>
</comment>
<dbReference type="GO" id="GO:0004359">
    <property type="term" value="F:glutaminase activity"/>
    <property type="evidence" value="ECO:0007669"/>
    <property type="project" value="UniProtKB-UniRule"/>
</dbReference>
<evidence type="ECO:0000256" key="3">
    <source>
        <dbReference type="ARBA" id="ARBA00022898"/>
    </source>
</evidence>
<dbReference type="PANTHER" id="PTHR31559">
    <property type="entry name" value="PYRIDOXAL 5'-PHOSPHATE SYNTHASE SUBUNIT SNO"/>
    <property type="match status" value="1"/>
</dbReference>
<comment type="catalytic activity">
    <reaction evidence="7 10">
        <text>L-glutamine + H2O = L-glutamate + NH4(+)</text>
        <dbReference type="Rhea" id="RHEA:15889"/>
        <dbReference type="ChEBI" id="CHEBI:15377"/>
        <dbReference type="ChEBI" id="CHEBI:28938"/>
        <dbReference type="ChEBI" id="CHEBI:29985"/>
        <dbReference type="ChEBI" id="CHEBI:58359"/>
        <dbReference type="EC" id="3.5.1.2"/>
    </reaction>
</comment>
<comment type="similarity">
    <text evidence="1 10">Belongs to the glutaminase PdxT/SNO family.</text>
</comment>
<dbReference type="GO" id="GO:0006543">
    <property type="term" value="P:L-glutamine catabolic process"/>
    <property type="evidence" value="ECO:0007669"/>
    <property type="project" value="UniProtKB-UniRule"/>
</dbReference>
<dbReference type="OrthoDB" id="9810320at2"/>
<dbReference type="Proteomes" id="UP000009315">
    <property type="component" value="Unassembled WGS sequence"/>
</dbReference>
<keyword evidence="4 10" id="KW-0315">Glutamine amidotransferase</keyword>
<dbReference type="STRING" id="1121428.DESHY_40068"/>
<comment type="function">
    <text evidence="8 10">Catalyzes the hydrolysis of glutamine to glutamate and ammonia as part of the biosynthesis of pyridoxal 5'-phosphate. The resulting ammonia molecule is channeled to the active site of PdxS.</text>
</comment>
<proteinExistence type="inferred from homology"/>
<dbReference type="UniPathway" id="UPA00245"/>
<feature type="binding site" evidence="10 12">
    <location>
        <position position="105"/>
    </location>
    <ligand>
        <name>L-glutamine</name>
        <dbReference type="ChEBI" id="CHEBI:58359"/>
    </ligand>
</feature>
<dbReference type="PANTHER" id="PTHR31559:SF0">
    <property type="entry name" value="PYRIDOXAL 5'-PHOSPHATE SYNTHASE SUBUNIT SNO1-RELATED"/>
    <property type="match status" value="1"/>
</dbReference>
<keyword evidence="14" id="KW-1185">Reference proteome</keyword>
<evidence type="ECO:0000256" key="1">
    <source>
        <dbReference type="ARBA" id="ARBA00008345"/>
    </source>
</evidence>
<dbReference type="GO" id="GO:0008614">
    <property type="term" value="P:pyridoxine metabolic process"/>
    <property type="evidence" value="ECO:0007669"/>
    <property type="project" value="TreeGrafter"/>
</dbReference>
<comment type="pathway">
    <text evidence="10">Cofactor biosynthesis; pyridoxal 5'-phosphate biosynthesis.</text>
</comment>
<name>K8EA93_9FIRM</name>
<dbReference type="EMBL" id="CAOS01000011">
    <property type="protein sequence ID" value="CCO08518.1"/>
    <property type="molecule type" value="Genomic_DNA"/>
</dbReference>
<dbReference type="GO" id="GO:0016740">
    <property type="term" value="F:transferase activity"/>
    <property type="evidence" value="ECO:0007669"/>
    <property type="project" value="UniProtKB-KW"/>
</dbReference>
<dbReference type="PROSITE" id="PS51273">
    <property type="entry name" value="GATASE_TYPE_1"/>
    <property type="match status" value="1"/>
</dbReference>
<evidence type="ECO:0000256" key="9">
    <source>
        <dbReference type="ARBA" id="ARBA00064749"/>
    </source>
</evidence>
<evidence type="ECO:0000256" key="6">
    <source>
        <dbReference type="ARBA" id="ARBA00047992"/>
    </source>
</evidence>
<keyword evidence="3 10" id="KW-0663">Pyridoxal phosphate</keyword>
<evidence type="ECO:0000256" key="10">
    <source>
        <dbReference type="HAMAP-Rule" id="MF_01615"/>
    </source>
</evidence>
<keyword evidence="2 10" id="KW-0378">Hydrolase</keyword>
<feature type="active site" description="Charge relay system" evidence="10 11">
    <location>
        <position position="170"/>
    </location>
</feature>
<dbReference type="PROSITE" id="PS01236">
    <property type="entry name" value="PDXT_SNO_1"/>
    <property type="match status" value="1"/>
</dbReference>
<comment type="catalytic activity">
    <reaction evidence="6 10">
        <text>aldehydo-D-ribose 5-phosphate + D-glyceraldehyde 3-phosphate + L-glutamine = pyridoxal 5'-phosphate + L-glutamate + phosphate + 3 H2O + H(+)</text>
        <dbReference type="Rhea" id="RHEA:31507"/>
        <dbReference type="ChEBI" id="CHEBI:15377"/>
        <dbReference type="ChEBI" id="CHEBI:15378"/>
        <dbReference type="ChEBI" id="CHEBI:29985"/>
        <dbReference type="ChEBI" id="CHEBI:43474"/>
        <dbReference type="ChEBI" id="CHEBI:58273"/>
        <dbReference type="ChEBI" id="CHEBI:58359"/>
        <dbReference type="ChEBI" id="CHEBI:59776"/>
        <dbReference type="ChEBI" id="CHEBI:597326"/>
        <dbReference type="EC" id="4.3.3.6"/>
    </reaction>
</comment>
<feature type="active site" description="Charge relay system" evidence="10 11">
    <location>
        <position position="172"/>
    </location>
</feature>
<protein>
    <recommendedName>
        <fullName evidence="10">Pyridoxal 5'-phosphate synthase subunit PdxT</fullName>
        <ecNumber evidence="10">4.3.3.6</ecNumber>
    </recommendedName>
    <alternativeName>
        <fullName evidence="10">Pdx2</fullName>
    </alternativeName>
    <alternativeName>
        <fullName evidence="10">Pyridoxal 5'-phosphate synthase glutaminase subunit</fullName>
        <ecNumber evidence="10">3.5.1.2</ecNumber>
    </alternativeName>
</protein>
<keyword evidence="5 10" id="KW-0456">Lyase</keyword>
<dbReference type="Gene3D" id="3.40.50.880">
    <property type="match status" value="1"/>
</dbReference>
<dbReference type="GO" id="GO:0042823">
    <property type="term" value="P:pyridoxal phosphate biosynthetic process"/>
    <property type="evidence" value="ECO:0007669"/>
    <property type="project" value="UniProtKB-UniRule"/>
</dbReference>
<dbReference type="HAMAP" id="MF_01615">
    <property type="entry name" value="PdxT"/>
    <property type="match status" value="1"/>
</dbReference>
<feature type="binding site" evidence="10 12">
    <location>
        <begin position="46"/>
        <end position="48"/>
    </location>
    <ligand>
        <name>L-glutamine</name>
        <dbReference type="ChEBI" id="CHEBI:58359"/>
    </ligand>
</feature>
<dbReference type="NCBIfam" id="TIGR03800">
    <property type="entry name" value="PLP_synth_Pdx2"/>
    <property type="match status" value="1"/>
</dbReference>